<evidence type="ECO:0000256" key="1">
    <source>
        <dbReference type="SAM" id="Coils"/>
    </source>
</evidence>
<feature type="compositionally biased region" description="Acidic residues" evidence="2">
    <location>
        <begin position="333"/>
        <end position="351"/>
    </location>
</feature>
<evidence type="ECO:0000256" key="2">
    <source>
        <dbReference type="SAM" id="MobiDB-lite"/>
    </source>
</evidence>
<keyword evidence="3" id="KW-0812">Transmembrane</keyword>
<keyword evidence="3" id="KW-0472">Membrane</keyword>
<dbReference type="AlphaFoldDB" id="A0A6I0F1G4"/>
<evidence type="ECO:0000313" key="4">
    <source>
        <dbReference type="EMBL" id="KAB3535787.1"/>
    </source>
</evidence>
<proteinExistence type="predicted"/>
<dbReference type="EMBL" id="WBZC01000015">
    <property type="protein sequence ID" value="KAB3535787.1"/>
    <property type="molecule type" value="Genomic_DNA"/>
</dbReference>
<evidence type="ECO:0000313" key="5">
    <source>
        <dbReference type="Proteomes" id="UP000432715"/>
    </source>
</evidence>
<feature type="region of interest" description="Disordered" evidence="2">
    <location>
        <begin position="332"/>
        <end position="392"/>
    </location>
</feature>
<evidence type="ECO:0000256" key="3">
    <source>
        <dbReference type="SAM" id="Phobius"/>
    </source>
</evidence>
<accession>A0A6I0F1G4</accession>
<feature type="compositionally biased region" description="Acidic residues" evidence="2">
    <location>
        <begin position="359"/>
        <end position="392"/>
    </location>
</feature>
<protein>
    <submittedName>
        <fullName evidence="4">Uncharacterized protein</fullName>
    </submittedName>
</protein>
<dbReference type="Proteomes" id="UP000432715">
    <property type="component" value="Unassembled WGS sequence"/>
</dbReference>
<keyword evidence="1" id="KW-0175">Coiled coil</keyword>
<sequence length="392" mass="44650">MEKNIINERKLNQNRSLRIFVWGSVKIFSVAFVSLSFAVYTMKLPETAAYFVQNINDIETTILTVTDEIRKIEGSINFNAFDDVDEVMELEVNTFSTLSLNTIDLDQTDDLSNLVGYIQLPNDYSFVDINLKSIQLKYDNVPINIVDIKQENGQLTVELNKEYLLDLLGHGEYKVAVEGVSKNGLYNISAAGILKVVDNEFLLLQSNLEELKEKIISGFAELENQENITKEKIDHLESLINEYEELSGEINEEWLLLINEIKEKYSTYIAEAEELVSAASLALEEARNVLTEEAIKYAQALIEELPDGDEKEVLLAKIGEVIEEYSQRVIEVVPEEEETENPEDLEGGEEVPEVKKEDEEVEEGEEGQEDEEDEEIEEGQEEEEDEEIEEGQ</sequence>
<feature type="transmembrane region" description="Helical" evidence="3">
    <location>
        <begin position="20"/>
        <end position="40"/>
    </location>
</feature>
<name>A0A6I0F1G4_9FIRM</name>
<organism evidence="4 5">
    <name type="scientific">Alkaliphilus pronyensis</name>
    <dbReference type="NCBI Taxonomy" id="1482732"/>
    <lineage>
        <taxon>Bacteria</taxon>
        <taxon>Bacillati</taxon>
        <taxon>Bacillota</taxon>
        <taxon>Clostridia</taxon>
        <taxon>Peptostreptococcales</taxon>
        <taxon>Natronincolaceae</taxon>
        <taxon>Alkaliphilus</taxon>
    </lineage>
</organism>
<feature type="non-terminal residue" evidence="4">
    <location>
        <position position="392"/>
    </location>
</feature>
<comment type="caution">
    <text evidence="4">The sequence shown here is derived from an EMBL/GenBank/DDBJ whole genome shotgun (WGS) entry which is preliminary data.</text>
</comment>
<gene>
    <name evidence="4" type="ORF">F8154_05665</name>
</gene>
<keyword evidence="5" id="KW-1185">Reference proteome</keyword>
<keyword evidence="3" id="KW-1133">Transmembrane helix</keyword>
<dbReference type="RefSeq" id="WP_207706847.1">
    <property type="nucleotide sequence ID" value="NZ_WBZC01000015.1"/>
</dbReference>
<reference evidence="4 5" key="1">
    <citation type="submission" date="2019-10" db="EMBL/GenBank/DDBJ databases">
        <title>Alkaliphilus serpentinus sp. nov. and Alkaliphilus pronyensis sp. nov., two novel anaerobic alkaliphilic species isolated from the serpentinized-hosted hydrothermal field of the Prony Bay (New Caledonia).</title>
        <authorList>
            <person name="Postec A."/>
        </authorList>
    </citation>
    <scope>NUCLEOTIDE SEQUENCE [LARGE SCALE GENOMIC DNA]</scope>
    <source>
        <strain evidence="4 5">LacV</strain>
    </source>
</reference>
<feature type="coiled-coil region" evidence="1">
    <location>
        <begin position="194"/>
        <end position="289"/>
    </location>
</feature>